<evidence type="ECO:0000313" key="3">
    <source>
        <dbReference type="EMBL" id="ELY33080.1"/>
    </source>
</evidence>
<name>D8J3V4_HALJB</name>
<keyword evidence="5" id="KW-1185">Reference proteome</keyword>
<dbReference type="OrthoDB" id="213812at2157"/>
<dbReference type="RefSeq" id="WP_008419137.1">
    <property type="nucleotide sequence ID" value="NC_014297.1"/>
</dbReference>
<dbReference type="EMBL" id="CP002062">
    <property type="protein sequence ID" value="ADJ13445.1"/>
    <property type="molecule type" value="Genomic_DNA"/>
</dbReference>
<feature type="domain" description="HVO-0234-like beta-propeller" evidence="1">
    <location>
        <begin position="3"/>
        <end position="253"/>
    </location>
</feature>
<reference evidence="3 5" key="2">
    <citation type="journal article" date="2014" name="PLoS Genet.">
        <title>Phylogenetically driven sequencing of extremely halophilic archaea reveals strategies for static and dynamic osmo-response.</title>
        <authorList>
            <person name="Becker E.A."/>
            <person name="Seitzer P.M."/>
            <person name="Tritt A."/>
            <person name="Larsen D."/>
            <person name="Krusor M."/>
            <person name="Yao A.I."/>
            <person name="Wu D."/>
            <person name="Madern D."/>
            <person name="Eisen J.A."/>
            <person name="Darling A.E."/>
            <person name="Facciotti M.T."/>
        </authorList>
    </citation>
    <scope>NUCLEOTIDE SEQUENCE [LARGE SCALE GENOMIC DNA]</scope>
    <source>
        <strain evidence="3">B3</strain>
        <strain evidence="5">DSM 18796 / CECT 7217 / JCM 14584 / KCTC 4019 / B3</strain>
    </source>
</reference>
<reference evidence="2 4" key="1">
    <citation type="journal article" date="2010" name="J. Bacteriol.">
        <title>Complete genome sequence of Halalkalicoccus jeotgali B3(T), an extremely halophilic archaeon.</title>
        <authorList>
            <person name="Roh S.W."/>
            <person name="Nam Y.D."/>
            <person name="Nam S.H."/>
            <person name="Choi S.H."/>
            <person name="Park H.S."/>
            <person name="Bae J.W."/>
        </authorList>
    </citation>
    <scope>NUCLEOTIDE SEQUENCE [LARGE SCALE GENOMIC DNA]</scope>
    <source>
        <strain evidence="2">B3</strain>
        <strain evidence="4">DSM 18796 / CECT 7217 / JCM 14584 / KCTC 4019 / B3</strain>
    </source>
</reference>
<dbReference type="Pfam" id="PF23366">
    <property type="entry name" value="Beta-prop_HVO_0234"/>
    <property type="match status" value="1"/>
</dbReference>
<protein>
    <recommendedName>
        <fullName evidence="1">HVO-0234-like beta-propeller domain-containing protein</fullName>
    </recommendedName>
</protein>
<evidence type="ECO:0000259" key="1">
    <source>
        <dbReference type="Pfam" id="PF23366"/>
    </source>
</evidence>
<proteinExistence type="predicted"/>
<evidence type="ECO:0000313" key="5">
    <source>
        <dbReference type="Proteomes" id="UP000011645"/>
    </source>
</evidence>
<evidence type="ECO:0000313" key="2">
    <source>
        <dbReference type="EMBL" id="ADJ13445.1"/>
    </source>
</evidence>
<dbReference type="Proteomes" id="UP000011645">
    <property type="component" value="Unassembled WGS sequence"/>
</dbReference>
<dbReference type="Proteomes" id="UP000000390">
    <property type="component" value="Chromosome"/>
</dbReference>
<dbReference type="AlphaFoldDB" id="D8J3V4"/>
<dbReference type="eggNOG" id="arCOG04726">
    <property type="taxonomic scope" value="Archaea"/>
</dbReference>
<dbReference type="STRING" id="795797.HacjB3_00260"/>
<evidence type="ECO:0000313" key="4">
    <source>
        <dbReference type="Proteomes" id="UP000000390"/>
    </source>
</evidence>
<dbReference type="PATRIC" id="fig|795797.18.peg.53"/>
<organism evidence="2 4">
    <name type="scientific">Halalkalicoccus jeotgali (strain DSM 18796 / CECT 7217 / JCM 14584 / KCTC 4019 / B3)</name>
    <dbReference type="NCBI Taxonomy" id="795797"/>
    <lineage>
        <taxon>Archaea</taxon>
        <taxon>Methanobacteriati</taxon>
        <taxon>Methanobacteriota</taxon>
        <taxon>Stenosarchaea group</taxon>
        <taxon>Halobacteria</taxon>
        <taxon>Halobacteriales</taxon>
        <taxon>Halococcaceae</taxon>
        <taxon>Halalkalicoccus</taxon>
    </lineage>
</organism>
<dbReference type="KEGG" id="hje:HacjB3_00260"/>
<dbReference type="EMBL" id="AOHV01000045">
    <property type="protein sequence ID" value="ELY33080.1"/>
    <property type="molecule type" value="Genomic_DNA"/>
</dbReference>
<sequence length="254" mass="26151">MSTIEEKRVYADKSAESRVYLASDLGVVRVSVSGNLIGNFGIKQRCVARDLAWIDGLVVATDEDVLLGGEPTGFGTALAVGGTESPIAASPEGRIARYEGGEWSDLGTLAGIRAADGDLLATADGVYRADGELTHVGLEGANDVSTSGTPLAATDTGLYRLGNGWMRDLDGVFDRVSGVGAPGELALGAALADDTLSLYDGEWRERETPEPLAAAAVGEAVYGATDEGTLYVDAGDGWRSQALGVSGVRALLVA</sequence>
<dbReference type="HOGENOM" id="CLU_082034_0_0_2"/>
<accession>D8J3V4</accession>
<dbReference type="GeneID" id="9417845"/>
<dbReference type="InterPro" id="IPR056505">
    <property type="entry name" value="Beta-prop_HVO_0234"/>
</dbReference>
<gene>
    <name evidence="2" type="ordered locus">HacjB3_00260</name>
    <name evidence="3" type="ORF">C497_19072</name>
</gene>